<feature type="compositionally biased region" description="Low complexity" evidence="1">
    <location>
        <begin position="753"/>
        <end position="764"/>
    </location>
</feature>
<dbReference type="PANTHER" id="PTHR33096:SF1">
    <property type="entry name" value="CXC1-LIKE CYSTEINE CLUSTER ASSOCIATED WITH KDZ TRANSPOSASES DOMAIN-CONTAINING PROTEIN"/>
    <property type="match status" value="1"/>
</dbReference>
<dbReference type="InterPro" id="IPR040521">
    <property type="entry name" value="KDZ"/>
</dbReference>
<dbReference type="InterPro" id="IPR041457">
    <property type="entry name" value="CxC2_KDZ-assoc"/>
</dbReference>
<feature type="compositionally biased region" description="Polar residues" evidence="1">
    <location>
        <begin position="322"/>
        <end position="333"/>
    </location>
</feature>
<protein>
    <recommendedName>
        <fullName evidence="2">CxC2-like cysteine cluster KDZ transposase-associated domain-containing protein</fullName>
    </recommendedName>
</protein>
<feature type="compositionally biased region" description="Basic and acidic residues" evidence="1">
    <location>
        <begin position="716"/>
        <end position="727"/>
    </location>
</feature>
<feature type="region of interest" description="Disordered" evidence="1">
    <location>
        <begin position="55"/>
        <end position="78"/>
    </location>
</feature>
<feature type="compositionally biased region" description="Acidic residues" evidence="1">
    <location>
        <begin position="997"/>
        <end position="1033"/>
    </location>
</feature>
<keyword evidence="4" id="KW-1185">Reference proteome</keyword>
<feature type="compositionally biased region" description="Low complexity" evidence="1">
    <location>
        <begin position="349"/>
        <end position="359"/>
    </location>
</feature>
<feature type="domain" description="CxC2-like cysteine cluster KDZ transposase-associated" evidence="2">
    <location>
        <begin position="145"/>
        <end position="225"/>
    </location>
</feature>
<feature type="region of interest" description="Disordered" evidence="1">
    <location>
        <begin position="308"/>
        <end position="373"/>
    </location>
</feature>
<name>A0AAN6GBA5_9BASI</name>
<evidence type="ECO:0000313" key="4">
    <source>
        <dbReference type="Proteomes" id="UP001176521"/>
    </source>
</evidence>
<evidence type="ECO:0000313" key="3">
    <source>
        <dbReference type="EMBL" id="KAK0524079.1"/>
    </source>
</evidence>
<dbReference type="Pfam" id="PF18758">
    <property type="entry name" value="KDZ"/>
    <property type="match status" value="1"/>
</dbReference>
<dbReference type="Pfam" id="PF18803">
    <property type="entry name" value="CxC2"/>
    <property type="match status" value="1"/>
</dbReference>
<comment type="caution">
    <text evidence="3">The sequence shown here is derived from an EMBL/GenBank/DDBJ whole genome shotgun (WGS) entry which is preliminary data.</text>
</comment>
<proteinExistence type="predicted"/>
<evidence type="ECO:0000259" key="2">
    <source>
        <dbReference type="Pfam" id="PF18803"/>
    </source>
</evidence>
<feature type="region of interest" description="Disordered" evidence="1">
    <location>
        <begin position="692"/>
        <end position="768"/>
    </location>
</feature>
<dbReference type="Proteomes" id="UP001176521">
    <property type="component" value="Unassembled WGS sequence"/>
</dbReference>
<gene>
    <name evidence="3" type="ORF">OC842_005943</name>
</gene>
<sequence>MGSKAPGKARRSRDAHRDACEYDVFDDDGFFIMLASRTSREGSSSSAFELALKRSRTTAKVAKRNAEKTPRQKTSRWLAQSGMEASAGDDEYIFHQDEDEDESSRRKKGKGSEFDGWHRLMSALVAAYHQHPSLVDQSRAEQLIRCAHADVDESSLTVFDFSGKYKIRQASCAEDLPALYIRHRLFPASPSQPRSAFSLTLLRLYQALRKHSNVGAYNMSNSMCDLFQSETPTVRLTSHTRRQLAAASTWFQATQVYTTRSLLYGKDEWTEDRPPLCEDDLNLTLQDLADSCPACFYSFVMAASKTDLGDGSSAGEGRATSRPDNVTESSAQASGDREAASIAVESSGTAAAPRTVAAPSPTPPSSASPPQLIVSIDGNFSQKRKKRHNISSRQALPPRRFLSQRQVDKAESDLSIARLVDGKGHHQCSAKVVAGDPEAAKGAMGPHDITGVMGLCCRHDVPLIFCDITSPGERHHYALALLQCLFRAMRGVLHHVGVMYDIGCRFAPNPSIKSVLSKDIEITWTIPLFHVYGHTLACRVQFSPRRVDGMGWTDGEGMERVWSGVSSLVASARSMSQVSRRFHLEERLEHLAVTRRRTLARWITVKTARIHEIQTEALKTLSGSMASLVALKISLGSDLPEDFVPADRLEYFPDADVGIYSMLHYMNKERRVQALARVKALAKARTLAKALQKKGKGRGGTATNASATSDQDEDALDGRERDPDKICGVDVPAAQMADIGPERPPPKKRRIAAEASAAQQPQPEGTGLDEAEATKTLADALWATLANYHMLQAQIRDRKGQRYATDILLQLKTSIAKEKKAAITAMNDLNAHLKDIFANYAPIGTDTLFEEWRRDWASAVATEGSIELPWWTDKNVARIVDAFADLLRVAEEVERLQMERANLDRWIKDRTQEVRARLEERDAPSEAGKRLLEQLNALKDLWTSTPAPVHQKPSAHIYDRPLPWWLPPEAMSGPAVLDAAMGYSTNSGRGGWGDSDSNSDSDYGEDEEDTEDGEGEDDDEDDDDNDDADACGDSEDKTLDPMRAVNDEAFGWTERLGAGVSEFSILARS</sequence>
<dbReference type="EMBL" id="JAPDMQ010000471">
    <property type="protein sequence ID" value="KAK0524079.1"/>
    <property type="molecule type" value="Genomic_DNA"/>
</dbReference>
<dbReference type="PANTHER" id="PTHR33096">
    <property type="entry name" value="CXC2 DOMAIN-CONTAINING PROTEIN"/>
    <property type="match status" value="1"/>
</dbReference>
<organism evidence="3 4">
    <name type="scientific">Tilletia horrida</name>
    <dbReference type="NCBI Taxonomy" id="155126"/>
    <lineage>
        <taxon>Eukaryota</taxon>
        <taxon>Fungi</taxon>
        <taxon>Dikarya</taxon>
        <taxon>Basidiomycota</taxon>
        <taxon>Ustilaginomycotina</taxon>
        <taxon>Exobasidiomycetes</taxon>
        <taxon>Tilletiales</taxon>
        <taxon>Tilletiaceae</taxon>
        <taxon>Tilletia</taxon>
    </lineage>
</organism>
<dbReference type="AlphaFoldDB" id="A0AAN6GBA5"/>
<accession>A0AAN6GBA5</accession>
<evidence type="ECO:0000256" key="1">
    <source>
        <dbReference type="SAM" id="MobiDB-lite"/>
    </source>
</evidence>
<feature type="region of interest" description="Disordered" evidence="1">
    <location>
        <begin position="986"/>
        <end position="1042"/>
    </location>
</feature>
<reference evidence="3" key="1">
    <citation type="journal article" date="2023" name="PhytoFront">
        <title>Draft Genome Resources of Seven Strains of Tilletia horrida, Causal Agent of Kernel Smut of Rice.</title>
        <authorList>
            <person name="Khanal S."/>
            <person name="Antony Babu S."/>
            <person name="Zhou X.G."/>
        </authorList>
    </citation>
    <scope>NUCLEOTIDE SEQUENCE</scope>
    <source>
        <strain evidence="3">TX3</strain>
    </source>
</reference>